<protein>
    <submittedName>
        <fullName evidence="2">Adenosylhomocysteinase</fullName>
    </submittedName>
</protein>
<organism evidence="2">
    <name type="scientific">Hyacinthus orientalis</name>
    <name type="common">Common hyacinth</name>
    <dbReference type="NCBI Taxonomy" id="82025"/>
    <lineage>
        <taxon>Eukaryota</taxon>
        <taxon>Viridiplantae</taxon>
        <taxon>Streptophyta</taxon>
        <taxon>Embryophyta</taxon>
        <taxon>Tracheophyta</taxon>
        <taxon>Spermatophyta</taxon>
        <taxon>Magnoliopsida</taxon>
        <taxon>Liliopsida</taxon>
        <taxon>Asparagales</taxon>
        <taxon>Hyacinthaceae</taxon>
        <taxon>Hyacinthoideae</taxon>
        <taxon>Hyacintheae</taxon>
        <taxon>Hyacinthus</taxon>
    </lineage>
</organism>
<evidence type="ECO:0000313" key="2">
    <source>
        <dbReference type="EMBL" id="AAS21000.1"/>
    </source>
</evidence>
<proteinExistence type="evidence at transcript level"/>
<evidence type="ECO:0000256" key="1">
    <source>
        <dbReference type="SAM" id="MobiDB-lite"/>
    </source>
</evidence>
<feature type="region of interest" description="Disordered" evidence="1">
    <location>
        <begin position="161"/>
        <end position="190"/>
    </location>
</feature>
<accession>Q5YJN4</accession>
<name>Q5YJN4_HYAOR</name>
<dbReference type="EMBL" id="AY389748">
    <property type="protein sequence ID" value="AAS21000.1"/>
    <property type="molecule type" value="mRNA"/>
</dbReference>
<dbReference type="SUPFAM" id="SSF52283">
    <property type="entry name" value="Formate/glycerate dehydrogenase catalytic domain-like"/>
    <property type="match status" value="1"/>
</dbReference>
<sequence>HGRQLLWYLLTLPRRREEAESPESRNGLGQRTTQICSGEESMILDLPPSIPVIKMPDPDSTDNAEFQIILTIIHDGLKLDPTKYWKMKYQIVDASELYQTHASACREASAAQDRSRGSRGHRVEYIISHVHAEGCRGSHRVRPGVRRDRELVPGLDIVSASSKQGDVGESLRRSMEQGSKVEQGTKFAQL</sequence>
<reference evidence="2" key="1">
    <citation type="submission" date="2003-09" db="EMBL/GenBank/DDBJ databases">
        <title>Hyacinthus orientalis adenosylhomocysteinase (AdoHcyase) mRNA, expressing during regeneration of floral buds in vitro.</title>
        <authorList>
            <person name="Fan J.H."/>
            <person name="Ma Y."/>
            <person name="Zhang X.S."/>
        </authorList>
    </citation>
    <scope>NUCLEOTIDE SEQUENCE</scope>
    <source>
        <tissue evidence="2">Regenerated floral bud</tissue>
    </source>
</reference>
<feature type="non-terminal residue" evidence="2">
    <location>
        <position position="1"/>
    </location>
</feature>
<feature type="compositionally biased region" description="Polar residues" evidence="1">
    <location>
        <begin position="176"/>
        <end position="190"/>
    </location>
</feature>
<dbReference type="AlphaFoldDB" id="Q5YJN4"/>